<protein>
    <submittedName>
        <fullName evidence="3">Uncharacterized protein</fullName>
    </submittedName>
</protein>
<gene>
    <name evidence="3" type="ORF">BJY01DRAFT_247662</name>
</gene>
<dbReference type="EMBL" id="JBFXLU010000071">
    <property type="protein sequence ID" value="KAL2845509.1"/>
    <property type="molecule type" value="Genomic_DNA"/>
</dbReference>
<evidence type="ECO:0000313" key="4">
    <source>
        <dbReference type="Proteomes" id="UP001610446"/>
    </source>
</evidence>
<keyword evidence="2" id="KW-0812">Transmembrane</keyword>
<dbReference type="Proteomes" id="UP001610446">
    <property type="component" value="Unassembled WGS sequence"/>
</dbReference>
<feature type="transmembrane region" description="Helical" evidence="2">
    <location>
        <begin position="48"/>
        <end position="72"/>
    </location>
</feature>
<feature type="compositionally biased region" description="Low complexity" evidence="1">
    <location>
        <begin position="127"/>
        <end position="138"/>
    </location>
</feature>
<reference evidence="3 4" key="1">
    <citation type="submission" date="2024-07" db="EMBL/GenBank/DDBJ databases">
        <title>Section-level genome sequencing and comparative genomics of Aspergillus sections Usti and Cavernicolus.</title>
        <authorList>
            <consortium name="Lawrence Berkeley National Laboratory"/>
            <person name="Nybo J.L."/>
            <person name="Vesth T.C."/>
            <person name="Theobald S."/>
            <person name="Frisvad J.C."/>
            <person name="Larsen T.O."/>
            <person name="Kjaerboelling I."/>
            <person name="Rothschild-Mancinelli K."/>
            <person name="Lyhne E.K."/>
            <person name="Kogle M.E."/>
            <person name="Barry K."/>
            <person name="Clum A."/>
            <person name="Na H."/>
            <person name="Ledsgaard L."/>
            <person name="Lin J."/>
            <person name="Lipzen A."/>
            <person name="Kuo A."/>
            <person name="Riley R."/>
            <person name="Mondo S."/>
            <person name="Labutti K."/>
            <person name="Haridas S."/>
            <person name="Pangalinan J."/>
            <person name="Salamov A.A."/>
            <person name="Simmons B.A."/>
            <person name="Magnuson J.K."/>
            <person name="Chen J."/>
            <person name="Drula E."/>
            <person name="Henrissat B."/>
            <person name="Wiebenga A."/>
            <person name="Lubbers R.J."/>
            <person name="Gomes A.C."/>
            <person name="Makela M.R."/>
            <person name="Stajich J."/>
            <person name="Grigoriev I.V."/>
            <person name="Mortensen U.H."/>
            <person name="De Vries R.P."/>
            <person name="Baker S.E."/>
            <person name="Andersen M.R."/>
        </authorList>
    </citation>
    <scope>NUCLEOTIDE SEQUENCE [LARGE SCALE GENOMIC DNA]</scope>
    <source>
        <strain evidence="3 4">CBS 123904</strain>
    </source>
</reference>
<keyword evidence="2" id="KW-0472">Membrane</keyword>
<organism evidence="3 4">
    <name type="scientific">Aspergillus pseudoustus</name>
    <dbReference type="NCBI Taxonomy" id="1810923"/>
    <lineage>
        <taxon>Eukaryota</taxon>
        <taxon>Fungi</taxon>
        <taxon>Dikarya</taxon>
        <taxon>Ascomycota</taxon>
        <taxon>Pezizomycotina</taxon>
        <taxon>Eurotiomycetes</taxon>
        <taxon>Eurotiomycetidae</taxon>
        <taxon>Eurotiales</taxon>
        <taxon>Aspergillaceae</taxon>
        <taxon>Aspergillus</taxon>
        <taxon>Aspergillus subgen. Nidulantes</taxon>
    </lineage>
</organism>
<evidence type="ECO:0000256" key="2">
    <source>
        <dbReference type="SAM" id="Phobius"/>
    </source>
</evidence>
<keyword evidence="4" id="KW-1185">Reference proteome</keyword>
<feature type="region of interest" description="Disordered" evidence="1">
    <location>
        <begin position="127"/>
        <end position="148"/>
    </location>
</feature>
<comment type="caution">
    <text evidence="3">The sequence shown here is derived from an EMBL/GenBank/DDBJ whole genome shotgun (WGS) entry which is preliminary data.</text>
</comment>
<feature type="region of interest" description="Disordered" evidence="1">
    <location>
        <begin position="1"/>
        <end position="37"/>
    </location>
</feature>
<keyword evidence="2" id="KW-1133">Transmembrane helix</keyword>
<proteinExistence type="predicted"/>
<feature type="compositionally biased region" description="Low complexity" evidence="1">
    <location>
        <begin position="15"/>
        <end position="35"/>
    </location>
</feature>
<evidence type="ECO:0000256" key="1">
    <source>
        <dbReference type="SAM" id="MobiDB-lite"/>
    </source>
</evidence>
<accession>A0ABR4JZW0</accession>
<sequence length="187" mass="20015">MAPTIPPSDRKELGPPALSTPTLALPTSPTTPTTTVQPANKWTAIDSAVAAGGFIAGAIVVGIVVCLAYRCFYRVNRKTRQGGIELQASHQGWDVRTHPNNFDEWAANGNHVVAARRLREMRDIYNAPADADSSPASPIHTGPLTPTEENAATADQTLVLPADAAQGGEPRREPFALRALSRLTWPF</sequence>
<evidence type="ECO:0000313" key="3">
    <source>
        <dbReference type="EMBL" id="KAL2845509.1"/>
    </source>
</evidence>
<name>A0ABR4JZW0_9EURO</name>